<keyword evidence="5 6" id="KW-0472">Membrane</keyword>
<keyword evidence="4 6" id="KW-1133">Transmembrane helix</keyword>
<accession>A0A7S2LFK2</accession>
<dbReference type="GO" id="GO:0005886">
    <property type="term" value="C:plasma membrane"/>
    <property type="evidence" value="ECO:0007669"/>
    <property type="project" value="UniProtKB-SubCell"/>
</dbReference>
<gene>
    <name evidence="9" type="ORF">LDAN0321_LOCUS17857</name>
</gene>
<evidence type="ECO:0000259" key="8">
    <source>
        <dbReference type="Pfam" id="PF00892"/>
    </source>
</evidence>
<feature type="transmembrane region" description="Helical" evidence="6">
    <location>
        <begin position="153"/>
        <end position="170"/>
    </location>
</feature>
<dbReference type="PANTHER" id="PTHR42920:SF5">
    <property type="entry name" value="EAMA DOMAIN-CONTAINING PROTEIN"/>
    <property type="match status" value="1"/>
</dbReference>
<feature type="domain" description="EamA" evidence="8">
    <location>
        <begin position="287"/>
        <end position="429"/>
    </location>
</feature>
<feature type="transmembrane region" description="Helical" evidence="6">
    <location>
        <begin position="320"/>
        <end position="341"/>
    </location>
</feature>
<feature type="transmembrane region" description="Helical" evidence="6">
    <location>
        <begin position="177"/>
        <end position="196"/>
    </location>
</feature>
<keyword evidence="3 6" id="KW-0812">Transmembrane</keyword>
<evidence type="ECO:0000256" key="1">
    <source>
        <dbReference type="ARBA" id="ARBA00004651"/>
    </source>
</evidence>
<evidence type="ECO:0000256" key="6">
    <source>
        <dbReference type="SAM" id="Phobius"/>
    </source>
</evidence>
<evidence type="ECO:0000256" key="7">
    <source>
        <dbReference type="SAM" id="SignalP"/>
    </source>
</evidence>
<keyword evidence="7" id="KW-0732">Signal</keyword>
<evidence type="ECO:0000313" key="9">
    <source>
        <dbReference type="EMBL" id="CAD9604629.1"/>
    </source>
</evidence>
<dbReference type="EMBL" id="HBGY01028854">
    <property type="protein sequence ID" value="CAD9604629.1"/>
    <property type="molecule type" value="Transcribed_RNA"/>
</dbReference>
<comment type="subcellular location">
    <subcellularLocation>
        <location evidence="1">Cell membrane</location>
        <topology evidence="1">Multi-pass membrane protein</topology>
    </subcellularLocation>
</comment>
<dbReference type="InterPro" id="IPR051258">
    <property type="entry name" value="Diverse_Substrate_Transporter"/>
</dbReference>
<evidence type="ECO:0000256" key="5">
    <source>
        <dbReference type="ARBA" id="ARBA00023136"/>
    </source>
</evidence>
<feature type="domain" description="EamA" evidence="8">
    <location>
        <begin position="119"/>
        <end position="247"/>
    </location>
</feature>
<proteinExistence type="predicted"/>
<evidence type="ECO:0000256" key="4">
    <source>
        <dbReference type="ARBA" id="ARBA00022989"/>
    </source>
</evidence>
<protein>
    <recommendedName>
        <fullName evidence="8">EamA domain-containing protein</fullName>
    </recommendedName>
</protein>
<keyword evidence="2" id="KW-1003">Cell membrane</keyword>
<dbReference type="InterPro" id="IPR037185">
    <property type="entry name" value="EmrE-like"/>
</dbReference>
<dbReference type="InterPro" id="IPR000620">
    <property type="entry name" value="EamA_dom"/>
</dbReference>
<organism evidence="9">
    <name type="scientific">Leptocylindrus danicus</name>
    <dbReference type="NCBI Taxonomy" id="163516"/>
    <lineage>
        <taxon>Eukaryota</taxon>
        <taxon>Sar</taxon>
        <taxon>Stramenopiles</taxon>
        <taxon>Ochrophyta</taxon>
        <taxon>Bacillariophyta</taxon>
        <taxon>Coscinodiscophyceae</taxon>
        <taxon>Chaetocerotophycidae</taxon>
        <taxon>Leptocylindrales</taxon>
        <taxon>Leptocylindraceae</taxon>
        <taxon>Leptocylindrus</taxon>
    </lineage>
</organism>
<feature type="chain" id="PRO_5031292672" description="EamA domain-containing protein" evidence="7">
    <location>
        <begin position="25"/>
        <end position="448"/>
    </location>
</feature>
<feature type="transmembrane region" description="Helical" evidence="6">
    <location>
        <begin position="361"/>
        <end position="379"/>
    </location>
</feature>
<feature type="transmembrane region" description="Helical" evidence="6">
    <location>
        <begin position="202"/>
        <end position="223"/>
    </location>
</feature>
<evidence type="ECO:0000256" key="3">
    <source>
        <dbReference type="ARBA" id="ARBA00022692"/>
    </source>
</evidence>
<evidence type="ECO:0000256" key="2">
    <source>
        <dbReference type="ARBA" id="ARBA00022475"/>
    </source>
</evidence>
<feature type="signal peptide" evidence="7">
    <location>
        <begin position="1"/>
        <end position="24"/>
    </location>
</feature>
<dbReference type="AlphaFoldDB" id="A0A7S2LFK2"/>
<sequence>MKNDCNRLFNAVSVLVVLSSRCHGFVPVSEFGAKQCYLHSSSSDAFCKVRKQYVRLNSSLKTPPEVDQKSEQKIGSFNPLNISSMPSNDKQLIDSAPSTTGIVENEEAGELGIIAARGLLLIVAMLWGTNFASVKYLETLCFHPPCNHPPSEFAFARFGVAALAGLPFLWKKNFEIIKAGLECGVLIALGYFAQAIALESIPSAQCAFICSLTVVIVPIYGAIFEGKPIKSTNVVAGLLALSGVAILEGLVDVNQFLPAANAAVTDVIPTTTTSAAANTDLAFGLSKGDLIALGQPFGFGLSFLRIEHYVEKFKDTEDRILTISAAQCVAVGLLSLGWVLYDFHGHIPNMEYMLDYHRLGAIAWTGIATTVFAIFLEGIALQTATATDASITFASEPVWAALFAAWLLNEKFGTDSYVGGSIILAACLLGALSDLKPVDKADAEENAR</sequence>
<dbReference type="SUPFAM" id="SSF103481">
    <property type="entry name" value="Multidrug resistance efflux transporter EmrE"/>
    <property type="match status" value="2"/>
</dbReference>
<reference evidence="9" key="1">
    <citation type="submission" date="2021-01" db="EMBL/GenBank/DDBJ databases">
        <authorList>
            <person name="Corre E."/>
            <person name="Pelletier E."/>
            <person name="Niang G."/>
            <person name="Scheremetjew M."/>
            <person name="Finn R."/>
            <person name="Kale V."/>
            <person name="Holt S."/>
            <person name="Cochrane G."/>
            <person name="Meng A."/>
            <person name="Brown T."/>
            <person name="Cohen L."/>
        </authorList>
    </citation>
    <scope>NUCLEOTIDE SEQUENCE</scope>
    <source>
        <strain evidence="9">B650</strain>
    </source>
</reference>
<dbReference type="Pfam" id="PF00892">
    <property type="entry name" value="EamA"/>
    <property type="match status" value="2"/>
</dbReference>
<dbReference type="PANTHER" id="PTHR42920">
    <property type="entry name" value="OS03G0707200 PROTEIN-RELATED"/>
    <property type="match status" value="1"/>
</dbReference>
<name>A0A7S2LFK2_9STRA</name>